<proteinExistence type="predicted"/>
<comment type="caution">
    <text evidence="2">The sequence shown here is derived from an EMBL/GenBank/DDBJ whole genome shotgun (WGS) entry which is preliminary data.</text>
</comment>
<feature type="transmembrane region" description="Helical" evidence="1">
    <location>
        <begin position="29"/>
        <end position="47"/>
    </location>
</feature>
<evidence type="ECO:0000313" key="2">
    <source>
        <dbReference type="EMBL" id="GAH70108.1"/>
    </source>
</evidence>
<protein>
    <submittedName>
        <fullName evidence="2">Uncharacterized protein</fullName>
    </submittedName>
</protein>
<feature type="transmembrane region" description="Helical" evidence="1">
    <location>
        <begin position="198"/>
        <end position="219"/>
    </location>
</feature>
<sequence>DIEIHVHPFALSYCSHGYRPQEVLPFTGSMGPFFNVFCATIVSLSLWRIRNPKLLPLLMWAGTAYIAEGVAMFIDIAGLPILTDWGKVIIIGGVSPVIIGILGIIFVTIGSIFMLLLMPLENVSHRDSFGKKYLITTSISFYFLLSVIYTSIFVLFVLDNRLIAFFSSIVFSLLLTTIYNPIFPFLDRLSHTKTFQIGWSEVKIALGSAFGIVIIVLVFF</sequence>
<accession>X1JK41</accession>
<keyword evidence="1" id="KW-1133">Transmembrane helix</keyword>
<feature type="transmembrane region" description="Helical" evidence="1">
    <location>
        <begin position="164"/>
        <end position="186"/>
    </location>
</feature>
<gene>
    <name evidence="2" type="ORF">S03H2_47227</name>
</gene>
<dbReference type="EMBL" id="BARU01029717">
    <property type="protein sequence ID" value="GAH70108.1"/>
    <property type="molecule type" value="Genomic_DNA"/>
</dbReference>
<feature type="transmembrane region" description="Helical" evidence="1">
    <location>
        <begin position="54"/>
        <end position="82"/>
    </location>
</feature>
<organism evidence="2">
    <name type="scientific">marine sediment metagenome</name>
    <dbReference type="NCBI Taxonomy" id="412755"/>
    <lineage>
        <taxon>unclassified sequences</taxon>
        <taxon>metagenomes</taxon>
        <taxon>ecological metagenomes</taxon>
    </lineage>
</organism>
<feature type="transmembrane region" description="Helical" evidence="1">
    <location>
        <begin position="88"/>
        <end position="118"/>
    </location>
</feature>
<keyword evidence="1" id="KW-0812">Transmembrane</keyword>
<feature type="transmembrane region" description="Helical" evidence="1">
    <location>
        <begin position="139"/>
        <end position="158"/>
    </location>
</feature>
<feature type="non-terminal residue" evidence="2">
    <location>
        <position position="1"/>
    </location>
</feature>
<dbReference type="AlphaFoldDB" id="X1JK41"/>
<evidence type="ECO:0000256" key="1">
    <source>
        <dbReference type="SAM" id="Phobius"/>
    </source>
</evidence>
<keyword evidence="1" id="KW-0472">Membrane</keyword>
<reference evidence="2" key="1">
    <citation type="journal article" date="2014" name="Front. Microbiol.">
        <title>High frequency of phylogenetically diverse reductive dehalogenase-homologous genes in deep subseafloor sedimentary metagenomes.</title>
        <authorList>
            <person name="Kawai M."/>
            <person name="Futagami T."/>
            <person name="Toyoda A."/>
            <person name="Takaki Y."/>
            <person name="Nishi S."/>
            <person name="Hori S."/>
            <person name="Arai W."/>
            <person name="Tsubouchi T."/>
            <person name="Morono Y."/>
            <person name="Uchiyama I."/>
            <person name="Ito T."/>
            <person name="Fujiyama A."/>
            <person name="Inagaki F."/>
            <person name="Takami H."/>
        </authorList>
    </citation>
    <scope>NUCLEOTIDE SEQUENCE</scope>
    <source>
        <strain evidence="2">Expedition CK06-06</strain>
    </source>
</reference>
<name>X1JK41_9ZZZZ</name>